<dbReference type="GO" id="GO:0009306">
    <property type="term" value="P:protein secretion"/>
    <property type="evidence" value="ECO:0007669"/>
    <property type="project" value="TreeGrafter"/>
</dbReference>
<dbReference type="InterPro" id="IPR028676">
    <property type="entry name" value="STX17_SNARE"/>
</dbReference>
<dbReference type="PANTHER" id="PTHR13019">
    <property type="entry name" value="GOLGI APPARATUS MEMBRANE PROTEIN TVP23"/>
    <property type="match status" value="1"/>
</dbReference>
<dbReference type="AlphaFoldDB" id="A0A1B0D798"/>
<accession>A0A1B0D798</accession>
<evidence type="ECO:0000256" key="5">
    <source>
        <dbReference type="ARBA" id="ARBA00023136"/>
    </source>
</evidence>
<dbReference type="InterPro" id="IPR059001">
    <property type="entry name" value="STX17_N"/>
</dbReference>
<evidence type="ECO:0000313" key="7">
    <source>
        <dbReference type="Proteomes" id="UP000092462"/>
    </source>
</evidence>
<dbReference type="VEuPathDB" id="VectorBase:PPAI003421"/>
<dbReference type="VEuPathDB" id="VectorBase:PPAPM1_002973"/>
<dbReference type="PROSITE" id="PS50192">
    <property type="entry name" value="T_SNARE"/>
    <property type="match status" value="1"/>
</dbReference>
<evidence type="ECO:0000256" key="2">
    <source>
        <dbReference type="ARBA" id="ARBA00005467"/>
    </source>
</evidence>
<dbReference type="CDD" id="cd15846">
    <property type="entry name" value="SNARE_syntaxin17"/>
    <property type="match status" value="1"/>
</dbReference>
<dbReference type="Pfam" id="PF05832">
    <property type="entry name" value="DUF846"/>
    <property type="match status" value="1"/>
</dbReference>
<dbReference type="PANTHER" id="PTHR13019:SF25">
    <property type="entry name" value="GOLGI APPARATUS MEMBRANE PROTEIN TVP23 HOMOLOG"/>
    <property type="match status" value="1"/>
</dbReference>
<evidence type="ECO:0000256" key="3">
    <source>
        <dbReference type="ARBA" id="ARBA00022692"/>
    </source>
</evidence>
<evidence type="ECO:0000256" key="4">
    <source>
        <dbReference type="ARBA" id="ARBA00022989"/>
    </source>
</evidence>
<name>A0A1B0D798_PHLPP</name>
<dbReference type="EnsemblMetazoa" id="PPAI003421-RA">
    <property type="protein sequence ID" value="PPAI003421-PA"/>
    <property type="gene ID" value="PPAI003421"/>
</dbReference>
<keyword evidence="7" id="KW-1185">Reference proteome</keyword>
<dbReference type="Pfam" id="PF26585">
    <property type="entry name" value="STX17_N"/>
    <property type="match status" value="1"/>
</dbReference>
<dbReference type="SUPFAM" id="SSF58038">
    <property type="entry name" value="SNARE fusion complex"/>
    <property type="match status" value="1"/>
</dbReference>
<dbReference type="Proteomes" id="UP000092462">
    <property type="component" value="Unassembled WGS sequence"/>
</dbReference>
<organism evidence="6 7">
    <name type="scientific">Phlebotomus papatasi</name>
    <name type="common">Sandfly</name>
    <dbReference type="NCBI Taxonomy" id="29031"/>
    <lineage>
        <taxon>Eukaryota</taxon>
        <taxon>Metazoa</taxon>
        <taxon>Ecdysozoa</taxon>
        <taxon>Arthropoda</taxon>
        <taxon>Hexapoda</taxon>
        <taxon>Insecta</taxon>
        <taxon>Pterygota</taxon>
        <taxon>Neoptera</taxon>
        <taxon>Endopterygota</taxon>
        <taxon>Diptera</taxon>
        <taxon>Nematocera</taxon>
        <taxon>Psychodoidea</taxon>
        <taxon>Psychodidae</taxon>
        <taxon>Phlebotomus</taxon>
        <taxon>Phlebotomus</taxon>
    </lineage>
</organism>
<dbReference type="VEuPathDB" id="VectorBase:PPAPM1_008437"/>
<keyword evidence="3" id="KW-0812">Transmembrane</keyword>
<keyword evidence="5" id="KW-0472">Membrane</keyword>
<dbReference type="EMBL" id="AJVK01026765">
    <property type="status" value="NOT_ANNOTATED_CDS"/>
    <property type="molecule type" value="Genomic_DNA"/>
</dbReference>
<reference evidence="6" key="1">
    <citation type="submission" date="2022-08" db="UniProtKB">
        <authorList>
            <consortium name="EnsemblMetazoa"/>
        </authorList>
    </citation>
    <scope>IDENTIFICATION</scope>
    <source>
        <strain evidence="6">Israel</strain>
    </source>
</reference>
<dbReference type="GO" id="GO:0000139">
    <property type="term" value="C:Golgi membrane"/>
    <property type="evidence" value="ECO:0007669"/>
    <property type="project" value="TreeGrafter"/>
</dbReference>
<dbReference type="GO" id="GO:0016192">
    <property type="term" value="P:vesicle-mediated transport"/>
    <property type="evidence" value="ECO:0007669"/>
    <property type="project" value="TreeGrafter"/>
</dbReference>
<dbReference type="InterPro" id="IPR008564">
    <property type="entry name" value="TVP23-like"/>
</dbReference>
<evidence type="ECO:0000313" key="6">
    <source>
        <dbReference type="EnsemblMetazoa" id="PPAI003421-PA"/>
    </source>
</evidence>
<proteinExistence type="inferred from homology"/>
<dbReference type="InterPro" id="IPR000727">
    <property type="entry name" value="T_SNARE_dom"/>
</dbReference>
<comment type="subcellular location">
    <subcellularLocation>
        <location evidence="1">Membrane</location>
        <topology evidence="1">Multi-pass membrane protein</topology>
    </subcellularLocation>
</comment>
<dbReference type="Gene3D" id="1.20.5.110">
    <property type="match status" value="1"/>
</dbReference>
<sequence length="511" mass="58646">MKKIQDFRERLWWLVSVLWREACLTEYENLHREVQDIHELFHKFHENVQEQAESVNLVEENVSQTEVNVQQGEQNLRTALKYKKAMYPVCGALIGTCIGGPIGFFAGLKAGGLAAVGCGILGFTGAPLLRREAIESIQEFVELKLKSPDKSRSSTYSNLEDVDVVEDLPRLESEFQLTEHQLKAELSGIFCGHHERKCHQRRQCLRGQVKMFQSPFQVPLLEDDTVPFGEEDNLDGAPQKKYTHPYITFFHLFFRGASVVVYMLCGWFSESFIASFVVVVLLLSADFWTVKNLSGRFLVGMRWWNFVDDEGISHWVFESKKNTQVSRVNAHESRIFWLALILFPVIWAVFFIVALFGLKFKWLLLVLIALALNGANLYGYVKCNFGANKNIGSVTTDFVRTQVLKNAFDMMTKPTNQPTTSKPTGMAEISIRKFNEDAIPSHLGLLRNHKSQIEKSLALHDWERVKREEINATRVIKQLKNLLLEMEILRDKIQQEEVPKFDDLTNKSSHL</sequence>
<comment type="similarity">
    <text evidence="2">Belongs to the TVP23 family.</text>
</comment>
<protein>
    <submittedName>
        <fullName evidence="6">Uncharacterized protein</fullName>
    </submittedName>
</protein>
<keyword evidence="4" id="KW-1133">Transmembrane helix</keyword>
<evidence type="ECO:0000256" key="1">
    <source>
        <dbReference type="ARBA" id="ARBA00004141"/>
    </source>
</evidence>